<dbReference type="InterPro" id="IPR023179">
    <property type="entry name" value="GTP-bd_ortho_bundle_sf"/>
</dbReference>
<comment type="function">
    <text evidence="10">Plays a role in the regulation of the mitochondrial ribosome assembly and of translational activity. Displays mitochondrial GTPase activity.</text>
</comment>
<feature type="binding site" evidence="11">
    <location>
        <begin position="179"/>
        <end position="184"/>
    </location>
    <ligand>
        <name>GTP</name>
        <dbReference type="ChEBI" id="CHEBI:37565"/>
    </ligand>
</feature>
<dbReference type="FunFam" id="1.10.1580.10:FF:000004">
    <property type="entry name" value="Mitochondrial GTPase 1"/>
    <property type="match status" value="1"/>
</dbReference>
<evidence type="ECO:0000259" key="12">
    <source>
        <dbReference type="Pfam" id="PF01926"/>
    </source>
</evidence>
<dbReference type="InterPro" id="IPR016478">
    <property type="entry name" value="GTPase_MTG1"/>
</dbReference>
<dbReference type="GO" id="GO:0032543">
    <property type="term" value="P:mitochondrial translation"/>
    <property type="evidence" value="ECO:0007669"/>
    <property type="project" value="TreeGrafter"/>
</dbReference>
<evidence type="ECO:0000256" key="3">
    <source>
        <dbReference type="ARBA" id="ARBA00022741"/>
    </source>
</evidence>
<dbReference type="PANTHER" id="PTHR45782">
    <property type="entry name" value="MITOCHONDRIAL RIBOSOME-ASSOCIATED GTPASE 1"/>
    <property type="match status" value="1"/>
</dbReference>
<keyword evidence="3 11" id="KW-0547">Nucleotide-binding</keyword>
<dbReference type="Gene3D" id="3.40.50.300">
    <property type="entry name" value="P-loop containing nucleotide triphosphate hydrolases"/>
    <property type="match status" value="1"/>
</dbReference>
<evidence type="ECO:0000256" key="4">
    <source>
        <dbReference type="ARBA" id="ARBA00022792"/>
    </source>
</evidence>
<comment type="subcellular location">
    <subcellularLocation>
        <location evidence="1">Mitochondrion inner membrane</location>
        <topology evidence="1">Peripheral membrane protein</topology>
        <orientation evidence="1">Matrix side</orientation>
    </subcellularLocation>
</comment>
<keyword evidence="7 11" id="KW-0342">GTP-binding</keyword>
<evidence type="ECO:0000256" key="11">
    <source>
        <dbReference type="PIRSR" id="PIRSR006230-1"/>
    </source>
</evidence>
<evidence type="ECO:0000256" key="10">
    <source>
        <dbReference type="ARBA" id="ARBA00045284"/>
    </source>
</evidence>
<name>A0A6F9DLZ1_9ASCI</name>
<dbReference type="CDD" id="cd01856">
    <property type="entry name" value="YlqF"/>
    <property type="match status" value="1"/>
</dbReference>
<sequence length="349" mass="39079">MAMFGKTVVKTANKVLLRVGNCCFCQTSSPGTLKVRKEFDFGGIKSLNHWFPAHMSKGLTKMRAQVSAIDCVIEVHDARIPFSGRNPVLSQSLGGKPYVIVLNKADLIEVTQKQIDAIHHHYRKKGAKQVLFANCAFKKSVHKSAQKIIPSCVELIKGSRVQRLSSEMDYHIMVVGLPNVGKSSLINAIRKQRLNKEAGTSVGKSPGHTRAVMHRVQVYDKPKVWLLDTPGIFQPKVKNFHDAMKLGACNTIKSDVFGPELIMDYLLFCLNKKQQFRYVEYFNLSEPSDNARTVLMSIVKDRNYFCKNTVLTGTGKKLVEMPNEKAAAEVFLTAYREGKLGKFILDDVS</sequence>
<keyword evidence="8" id="KW-0472">Membrane</keyword>
<dbReference type="Pfam" id="PF01926">
    <property type="entry name" value="MMR_HSR1"/>
    <property type="match status" value="1"/>
</dbReference>
<keyword evidence="6" id="KW-0496">Mitochondrion</keyword>
<organism evidence="13">
    <name type="scientific">Phallusia mammillata</name>
    <dbReference type="NCBI Taxonomy" id="59560"/>
    <lineage>
        <taxon>Eukaryota</taxon>
        <taxon>Metazoa</taxon>
        <taxon>Chordata</taxon>
        <taxon>Tunicata</taxon>
        <taxon>Ascidiacea</taxon>
        <taxon>Phlebobranchia</taxon>
        <taxon>Ascidiidae</taxon>
        <taxon>Phallusia</taxon>
    </lineage>
</organism>
<dbReference type="InterPro" id="IPR027417">
    <property type="entry name" value="P-loop_NTPase"/>
</dbReference>
<keyword evidence="5" id="KW-0809">Transit peptide</keyword>
<evidence type="ECO:0000256" key="5">
    <source>
        <dbReference type="ARBA" id="ARBA00022946"/>
    </source>
</evidence>
<dbReference type="GO" id="GO:0003924">
    <property type="term" value="F:GTPase activity"/>
    <property type="evidence" value="ECO:0007669"/>
    <property type="project" value="TreeGrafter"/>
</dbReference>
<dbReference type="EMBL" id="LR788188">
    <property type="protein sequence ID" value="CAB3264050.1"/>
    <property type="molecule type" value="mRNA"/>
</dbReference>
<gene>
    <name evidence="13" type="primary">Mtg1</name>
</gene>
<dbReference type="SUPFAM" id="SSF52540">
    <property type="entry name" value="P-loop containing nucleoside triphosphate hydrolases"/>
    <property type="match status" value="1"/>
</dbReference>
<evidence type="ECO:0000256" key="9">
    <source>
        <dbReference type="ARBA" id="ARBA00031912"/>
    </source>
</evidence>
<dbReference type="InterPro" id="IPR006073">
    <property type="entry name" value="GTP-bd"/>
</dbReference>
<evidence type="ECO:0000256" key="2">
    <source>
        <dbReference type="ARBA" id="ARBA00014617"/>
    </source>
</evidence>
<dbReference type="PANTHER" id="PTHR45782:SF4">
    <property type="entry name" value="MITOCHONDRIAL RIBOSOME-ASSOCIATED GTPASE 1"/>
    <property type="match status" value="1"/>
</dbReference>
<proteinExistence type="evidence at transcript level"/>
<dbReference type="AlphaFoldDB" id="A0A6F9DLZ1"/>
<dbReference type="Gene3D" id="1.10.1580.10">
    <property type="match status" value="1"/>
</dbReference>
<reference evidence="13" key="1">
    <citation type="submission" date="2020-04" db="EMBL/GenBank/DDBJ databases">
        <authorList>
            <person name="Neveu A P."/>
        </authorList>
    </citation>
    <scope>NUCLEOTIDE SEQUENCE</scope>
    <source>
        <tissue evidence="13">Whole embryo</tissue>
    </source>
</reference>
<feature type="binding site" evidence="11">
    <location>
        <position position="231"/>
    </location>
    <ligand>
        <name>GTP</name>
        <dbReference type="ChEBI" id="CHEBI:37565"/>
    </ligand>
</feature>
<dbReference type="PRINTS" id="PR00326">
    <property type="entry name" value="GTP1OBG"/>
</dbReference>
<dbReference type="PIRSF" id="PIRSF006230">
    <property type="entry name" value="MG442"/>
    <property type="match status" value="1"/>
</dbReference>
<evidence type="ECO:0000256" key="8">
    <source>
        <dbReference type="ARBA" id="ARBA00023136"/>
    </source>
</evidence>
<dbReference type="FunFam" id="3.40.50.300:FF:000876">
    <property type="entry name" value="Mitochondrial GTPase 1"/>
    <property type="match status" value="1"/>
</dbReference>
<accession>A0A6F9DLZ1</accession>
<dbReference type="GO" id="GO:0005743">
    <property type="term" value="C:mitochondrial inner membrane"/>
    <property type="evidence" value="ECO:0007669"/>
    <property type="project" value="UniProtKB-SubCell"/>
</dbReference>
<evidence type="ECO:0000256" key="6">
    <source>
        <dbReference type="ARBA" id="ARBA00023128"/>
    </source>
</evidence>
<evidence type="ECO:0000313" key="13">
    <source>
        <dbReference type="EMBL" id="CAB3264050.1"/>
    </source>
</evidence>
<protein>
    <recommendedName>
        <fullName evidence="2">Mitochondrial ribosome-associated GTPase 1</fullName>
    </recommendedName>
    <alternativeName>
        <fullName evidence="9">Mitochondrial GTPase 1</fullName>
    </alternativeName>
</protein>
<dbReference type="GO" id="GO:0005525">
    <property type="term" value="F:GTP binding"/>
    <property type="evidence" value="ECO:0007669"/>
    <property type="project" value="UniProtKB-KW"/>
</dbReference>
<keyword evidence="4" id="KW-0999">Mitochondrion inner membrane</keyword>
<feature type="binding site" evidence="11">
    <location>
        <begin position="103"/>
        <end position="106"/>
    </location>
    <ligand>
        <name>GTP</name>
        <dbReference type="ChEBI" id="CHEBI:37565"/>
    </ligand>
</feature>
<evidence type="ECO:0000256" key="1">
    <source>
        <dbReference type="ARBA" id="ARBA00004443"/>
    </source>
</evidence>
<evidence type="ECO:0000256" key="7">
    <source>
        <dbReference type="ARBA" id="ARBA00023134"/>
    </source>
</evidence>
<feature type="domain" description="G" evidence="12">
    <location>
        <begin position="172"/>
        <end position="237"/>
    </location>
</feature>